<accession>A0A838B8A8</accession>
<gene>
    <name evidence="2" type="ORF">H0241_18335</name>
</gene>
<evidence type="ECO:0000313" key="2">
    <source>
        <dbReference type="EMBL" id="MBA1142211.1"/>
    </source>
</evidence>
<dbReference type="RefSeq" id="WP_181059053.1">
    <property type="nucleotide sequence ID" value="NZ_JACDTY010000008.1"/>
</dbReference>
<reference evidence="2 3" key="1">
    <citation type="submission" date="2020-07" db="EMBL/GenBank/DDBJ databases">
        <title>Definition of the novel symbiovar canariense within Mesorhizobium novociceri, a new species of genus Mesorhizobium nodulating Cicer canariense in the Caldera de Taburiente National Park (La Palma, Canary Islands).</title>
        <authorList>
            <person name="Leon-Barrios M."/>
            <person name="Perez-Yepez J."/>
            <person name="Flores-Felix J.D."/>
            <person name="Ramirez-Baena M.H."/>
            <person name="Pulido-Suarez L."/>
            <person name="Igual J.M."/>
            <person name="Velazquez E."/>
            <person name="Peix A."/>
        </authorList>
    </citation>
    <scope>NUCLEOTIDE SEQUENCE [LARGE SCALE GENOMIC DNA]</scope>
    <source>
        <strain evidence="2 3">CCANP35</strain>
    </source>
</reference>
<evidence type="ECO:0000256" key="1">
    <source>
        <dbReference type="SAM" id="SignalP"/>
    </source>
</evidence>
<name>A0A838B8A8_9HYPH</name>
<organism evidence="2 3">
    <name type="scientific">Mesorhizobium neociceri</name>
    <dbReference type="NCBI Taxonomy" id="1307853"/>
    <lineage>
        <taxon>Bacteria</taxon>
        <taxon>Pseudomonadati</taxon>
        <taxon>Pseudomonadota</taxon>
        <taxon>Alphaproteobacteria</taxon>
        <taxon>Hyphomicrobiales</taxon>
        <taxon>Phyllobacteriaceae</taxon>
        <taxon>Mesorhizobium</taxon>
    </lineage>
</organism>
<protein>
    <submittedName>
        <fullName evidence="2">Uncharacterized protein</fullName>
    </submittedName>
</protein>
<keyword evidence="1" id="KW-0732">Signal</keyword>
<dbReference type="EMBL" id="JACDTY010000008">
    <property type="protein sequence ID" value="MBA1142211.1"/>
    <property type="molecule type" value="Genomic_DNA"/>
</dbReference>
<proteinExistence type="predicted"/>
<keyword evidence="3" id="KW-1185">Reference proteome</keyword>
<sequence>MRKVHSLLLGGLSLLGLSVAFTGAAQASIDVGVKEAELACEQALKTGTIEALEDYLHRYPNAPTACKALALNSLGQFAGGDGSNDHGEGGGRYGG</sequence>
<dbReference type="AlphaFoldDB" id="A0A838B8A8"/>
<feature type="signal peptide" evidence="1">
    <location>
        <begin position="1"/>
        <end position="27"/>
    </location>
</feature>
<comment type="caution">
    <text evidence="2">The sequence shown here is derived from an EMBL/GenBank/DDBJ whole genome shotgun (WGS) entry which is preliminary data.</text>
</comment>
<feature type="chain" id="PRO_5032996377" evidence="1">
    <location>
        <begin position="28"/>
        <end position="95"/>
    </location>
</feature>
<evidence type="ECO:0000313" key="3">
    <source>
        <dbReference type="Proteomes" id="UP000558284"/>
    </source>
</evidence>
<dbReference type="Proteomes" id="UP000558284">
    <property type="component" value="Unassembled WGS sequence"/>
</dbReference>